<dbReference type="EMBL" id="CP113162">
    <property type="protein sequence ID" value="WEF52544.1"/>
    <property type="molecule type" value="Genomic_DNA"/>
</dbReference>
<accession>A0ABY8BUL0</accession>
<organism evidence="1 2">
    <name type="scientific">Afipia carboxydohydrogena</name>
    <name type="common">Pseudomonas carboxydohydrogena</name>
    <dbReference type="NCBI Taxonomy" id="290"/>
    <lineage>
        <taxon>Bacteria</taxon>
        <taxon>Pseudomonadati</taxon>
        <taxon>Pseudomonadota</taxon>
        <taxon>Alphaproteobacteria</taxon>
        <taxon>Hyphomicrobiales</taxon>
        <taxon>Nitrobacteraceae</taxon>
        <taxon>Afipia</taxon>
    </lineage>
</organism>
<evidence type="ECO:0000313" key="1">
    <source>
        <dbReference type="EMBL" id="WEF52544.1"/>
    </source>
</evidence>
<evidence type="ECO:0000313" key="2">
    <source>
        <dbReference type="Proteomes" id="UP001213907"/>
    </source>
</evidence>
<keyword evidence="2" id="KW-1185">Reference proteome</keyword>
<gene>
    <name evidence="1" type="ORF">AFIC_001035</name>
</gene>
<reference evidence="1 2" key="1">
    <citation type="submission" date="2022-11" db="EMBL/GenBank/DDBJ databases">
        <authorList>
            <person name="Siebert D."/>
            <person name="Busche T."/>
            <person name="Saydam E."/>
            <person name="Kalinowski J."/>
            <person name="Ruckert C."/>
            <person name="Blombach B."/>
        </authorList>
    </citation>
    <scope>NUCLEOTIDE SEQUENCE [LARGE SCALE GENOMIC DNA]</scope>
    <source>
        <strain evidence="1 2">DSM 1083</strain>
    </source>
</reference>
<sequence length="136" mass="14956">MLDPDPLPPTWTAEHVGKRLIEAHAVLNRVPMKLAPAGYGAMWPAYRHEAGELAHQAGAGTLAIGRNVIVRTASADEVARMNEALQWPMQFLGATPHAAEYVNWWASHSEPQEEDRPTSYLQIIADALNAAKKVVR</sequence>
<dbReference type="Proteomes" id="UP001213907">
    <property type="component" value="Chromosome"/>
</dbReference>
<name>A0ABY8BUL0_AFICR</name>
<dbReference type="RefSeq" id="WP_275248085.1">
    <property type="nucleotide sequence ID" value="NZ_BAABDX010000001.1"/>
</dbReference>
<protein>
    <submittedName>
        <fullName evidence="1">Uncharacterized protein</fullName>
    </submittedName>
</protein>
<proteinExistence type="predicted"/>